<reference evidence="14" key="1">
    <citation type="submission" date="2023-12" db="EMBL/GenBank/DDBJ databases">
        <title>Novel isolates from deep terrestrial aquifers shed light on the physiology and ecology of the class Limnochordia.</title>
        <authorList>
            <person name="Karnachuk O.V."/>
            <person name="Lukina A.P."/>
            <person name="Avakyan M.R."/>
            <person name="Kadnikov V."/>
            <person name="Begmatov S."/>
            <person name="Beletsky A.V."/>
            <person name="Mardanov A.V."/>
            <person name="Ravin N.V."/>
        </authorList>
    </citation>
    <scope>NUCLEOTIDE SEQUENCE [LARGE SCALE GENOMIC DNA]</scope>
    <source>
        <strain evidence="14">LN</strain>
    </source>
</reference>
<dbReference type="PANTHER" id="PTHR20858:SF17">
    <property type="entry name" value="HYDROXYMETHYLPYRIMIDINE_PHOSPHOMETHYLPYRIMIDINE KINASE THI20-RELATED"/>
    <property type="match status" value="1"/>
</dbReference>
<evidence type="ECO:0000313" key="13">
    <source>
        <dbReference type="EMBL" id="WRP14277.1"/>
    </source>
</evidence>
<dbReference type="GO" id="GO:0008902">
    <property type="term" value="F:hydroxymethylpyrimidine kinase activity"/>
    <property type="evidence" value="ECO:0007669"/>
    <property type="project" value="UniProtKB-EC"/>
</dbReference>
<evidence type="ECO:0000256" key="10">
    <source>
        <dbReference type="ARBA" id="ARBA00042102"/>
    </source>
</evidence>
<evidence type="ECO:0000256" key="3">
    <source>
        <dbReference type="ARBA" id="ARBA00004769"/>
    </source>
</evidence>
<evidence type="ECO:0000259" key="12">
    <source>
        <dbReference type="Pfam" id="PF08543"/>
    </source>
</evidence>
<sequence>MVQGVGLPRALTIAGSDSGGGAGIQADLKTFFALGVYGMSAITALTAQNTLGVQGVHEVPAEMVAQQIDAVATDIGVDAAKTGMLASAAIVEAVADRVRAHGLRQLVVDPVMVAKSGDPLLSADAVQAVRRLLLPVALVLTPNLPEAARLTGLAVEGPEAMREAARRLHAMGARYVVVKGGHLHHRRDESVDLVYDGSAFVELAGPRFDTPHTHGTGCTFSAAIAAYLARGLDPVEAIRQAKEFVSRAIQAAVPLGAGHGPTHHWAGADLDGPGWEMSRVARA</sequence>
<keyword evidence="13" id="KW-0808">Transferase</keyword>
<keyword evidence="14" id="KW-1185">Reference proteome</keyword>
<dbReference type="InterPro" id="IPR029056">
    <property type="entry name" value="Ribokinase-like"/>
</dbReference>
<accession>A0ABZ1BNA1</accession>
<evidence type="ECO:0000256" key="11">
    <source>
        <dbReference type="ARBA" id="ARBA00043176"/>
    </source>
</evidence>
<evidence type="ECO:0000256" key="1">
    <source>
        <dbReference type="ARBA" id="ARBA00000151"/>
    </source>
</evidence>
<gene>
    <name evidence="13" type="primary">thiD</name>
    <name evidence="13" type="ORF">VLY81_12765</name>
</gene>
<evidence type="ECO:0000313" key="14">
    <source>
        <dbReference type="Proteomes" id="UP001333102"/>
    </source>
</evidence>
<evidence type="ECO:0000256" key="6">
    <source>
        <dbReference type="ARBA" id="ARBA00012963"/>
    </source>
</evidence>
<dbReference type="Pfam" id="PF08543">
    <property type="entry name" value="Phos_pyr_kin"/>
    <property type="match status" value="1"/>
</dbReference>
<evidence type="ECO:0000256" key="2">
    <source>
        <dbReference type="ARBA" id="ARBA00000565"/>
    </source>
</evidence>
<dbReference type="PANTHER" id="PTHR20858">
    <property type="entry name" value="PHOSPHOMETHYLPYRIMIDINE KINASE"/>
    <property type="match status" value="1"/>
</dbReference>
<dbReference type="EC" id="2.7.1.49" evidence="5"/>
<evidence type="ECO:0000256" key="7">
    <source>
        <dbReference type="ARBA" id="ARBA00019161"/>
    </source>
</evidence>
<dbReference type="Proteomes" id="UP001333102">
    <property type="component" value="Chromosome"/>
</dbReference>
<feature type="domain" description="Pyridoxamine kinase/Phosphomethylpyrimidine kinase" evidence="12">
    <location>
        <begin position="17"/>
        <end position="263"/>
    </location>
</feature>
<dbReference type="Gene3D" id="3.40.1190.20">
    <property type="match status" value="1"/>
</dbReference>
<dbReference type="EMBL" id="CP141614">
    <property type="protein sequence ID" value="WRP14277.1"/>
    <property type="molecule type" value="Genomic_DNA"/>
</dbReference>
<organism evidence="13 14">
    <name type="scientific">Geochorda subterranea</name>
    <dbReference type="NCBI Taxonomy" id="3109564"/>
    <lineage>
        <taxon>Bacteria</taxon>
        <taxon>Bacillati</taxon>
        <taxon>Bacillota</taxon>
        <taxon>Limnochordia</taxon>
        <taxon>Limnochordales</taxon>
        <taxon>Geochordaceae</taxon>
        <taxon>Geochorda</taxon>
    </lineage>
</organism>
<comment type="catalytic activity">
    <reaction evidence="2">
        <text>4-amino-2-methyl-5-(phosphooxymethyl)pyrimidine + ATP = 4-amino-2-methyl-5-(diphosphooxymethyl)pyrimidine + ADP</text>
        <dbReference type="Rhea" id="RHEA:19893"/>
        <dbReference type="ChEBI" id="CHEBI:30616"/>
        <dbReference type="ChEBI" id="CHEBI:57841"/>
        <dbReference type="ChEBI" id="CHEBI:58354"/>
        <dbReference type="ChEBI" id="CHEBI:456216"/>
        <dbReference type="EC" id="2.7.4.7"/>
    </reaction>
</comment>
<evidence type="ECO:0000256" key="9">
    <source>
        <dbReference type="ARBA" id="ARBA00037917"/>
    </source>
</evidence>
<keyword evidence="13" id="KW-0418">Kinase</keyword>
<evidence type="ECO:0000256" key="8">
    <source>
        <dbReference type="ARBA" id="ARBA00022977"/>
    </source>
</evidence>
<dbReference type="EC" id="2.7.4.7" evidence="6"/>
<keyword evidence="8" id="KW-0784">Thiamine biosynthesis</keyword>
<comment type="similarity">
    <text evidence="4">Belongs to the ThiD family.</text>
</comment>
<evidence type="ECO:0000256" key="5">
    <source>
        <dbReference type="ARBA" id="ARBA00012135"/>
    </source>
</evidence>
<comment type="pathway">
    <text evidence="3">Cofactor biosynthesis; thiamine diphosphate biosynthesis; 4-amino-2-methyl-5-diphosphomethylpyrimidine from 5-amino-1-(5-phospho-D-ribosyl)imidazole: step 3/3.</text>
</comment>
<dbReference type="GO" id="GO:0008972">
    <property type="term" value="F:phosphomethylpyrimidine kinase activity"/>
    <property type="evidence" value="ECO:0007669"/>
    <property type="project" value="UniProtKB-EC"/>
</dbReference>
<dbReference type="InterPro" id="IPR004399">
    <property type="entry name" value="HMP/HMP-P_kinase_dom"/>
</dbReference>
<dbReference type="CDD" id="cd01169">
    <property type="entry name" value="HMPP_kinase"/>
    <property type="match status" value="1"/>
</dbReference>
<protein>
    <recommendedName>
        <fullName evidence="7">Hydroxymethylpyrimidine/phosphomethylpyrimidine kinase</fullName>
        <ecNumber evidence="5">2.7.1.49</ecNumber>
        <ecNumber evidence="6">2.7.4.7</ecNumber>
    </recommendedName>
    <alternativeName>
        <fullName evidence="10">Hydroxymethylpyrimidine kinase</fullName>
    </alternativeName>
    <alternativeName>
        <fullName evidence="11">Hydroxymethylpyrimidine phosphate kinase</fullName>
    </alternativeName>
</protein>
<evidence type="ECO:0000256" key="4">
    <source>
        <dbReference type="ARBA" id="ARBA00009879"/>
    </source>
</evidence>
<comment type="pathway">
    <text evidence="9">Cofactor biosynthesis; thiamine diphosphate biosynthesis; 4-amino-2-methyl-5-diphosphomethylpyrimidine from 5-amino-1-(5-phospho-D-ribosyl)imidazole: step 2/3.</text>
</comment>
<dbReference type="RefSeq" id="WP_324668584.1">
    <property type="nucleotide sequence ID" value="NZ_CP141614.1"/>
</dbReference>
<proteinExistence type="inferred from homology"/>
<dbReference type="SUPFAM" id="SSF53613">
    <property type="entry name" value="Ribokinase-like"/>
    <property type="match status" value="1"/>
</dbReference>
<comment type="catalytic activity">
    <reaction evidence="1">
        <text>4-amino-5-hydroxymethyl-2-methylpyrimidine + ATP = 4-amino-2-methyl-5-(phosphooxymethyl)pyrimidine + ADP + H(+)</text>
        <dbReference type="Rhea" id="RHEA:23096"/>
        <dbReference type="ChEBI" id="CHEBI:15378"/>
        <dbReference type="ChEBI" id="CHEBI:16892"/>
        <dbReference type="ChEBI" id="CHEBI:30616"/>
        <dbReference type="ChEBI" id="CHEBI:58354"/>
        <dbReference type="ChEBI" id="CHEBI:456216"/>
        <dbReference type="EC" id="2.7.1.49"/>
    </reaction>
</comment>
<dbReference type="NCBIfam" id="TIGR00097">
    <property type="entry name" value="HMP-P_kinase"/>
    <property type="match status" value="1"/>
</dbReference>
<name>A0ABZ1BNA1_9FIRM</name>
<dbReference type="InterPro" id="IPR013749">
    <property type="entry name" value="PM/HMP-P_kinase-1"/>
</dbReference>